<keyword evidence="4 8" id="KW-0472">Membrane</keyword>
<accession>A0A7N4NH38</accession>
<dbReference type="SUPFAM" id="SSF103481">
    <property type="entry name" value="Multidrug resistance efflux transporter EmrE"/>
    <property type="match status" value="2"/>
</dbReference>
<feature type="compositionally biased region" description="Basic residues" evidence="7">
    <location>
        <begin position="70"/>
        <end position="80"/>
    </location>
</feature>
<evidence type="ECO:0000256" key="8">
    <source>
        <dbReference type="SAM" id="Phobius"/>
    </source>
</evidence>
<dbReference type="InterPro" id="IPR037185">
    <property type="entry name" value="EmrE-like"/>
</dbReference>
<evidence type="ECO:0000313" key="10">
    <source>
        <dbReference type="Ensembl" id="ENSSHAP00000023202.1"/>
    </source>
</evidence>
<evidence type="ECO:0000256" key="1">
    <source>
        <dbReference type="ARBA" id="ARBA00004141"/>
    </source>
</evidence>
<name>A0A7N4NH38_SARHA</name>
<evidence type="ECO:0000256" key="5">
    <source>
        <dbReference type="ARBA" id="ARBA00093767"/>
    </source>
</evidence>
<evidence type="ECO:0000256" key="3">
    <source>
        <dbReference type="ARBA" id="ARBA00022989"/>
    </source>
</evidence>
<reference evidence="10 11" key="1">
    <citation type="journal article" date="2011" name="Proc. Natl. Acad. Sci. U.S.A.">
        <title>Genetic diversity and population structure of the endangered marsupial Sarcophilus harrisii (Tasmanian devil).</title>
        <authorList>
            <person name="Miller W."/>
            <person name="Hayes V.M."/>
            <person name="Ratan A."/>
            <person name="Petersen D.C."/>
            <person name="Wittekindt N.E."/>
            <person name="Miller J."/>
            <person name="Walenz B."/>
            <person name="Knight J."/>
            <person name="Qi J."/>
            <person name="Zhao F."/>
            <person name="Wang Q."/>
            <person name="Bedoya-Reina O.C."/>
            <person name="Katiyar N."/>
            <person name="Tomsho L.P."/>
            <person name="Kasson L.M."/>
            <person name="Hardie R.A."/>
            <person name="Woodbridge P."/>
            <person name="Tindall E.A."/>
            <person name="Bertelsen M.F."/>
            <person name="Dixon D."/>
            <person name="Pyecroft S."/>
            <person name="Helgen K.M."/>
            <person name="Lesk A.M."/>
            <person name="Pringle T.H."/>
            <person name="Patterson N."/>
            <person name="Zhang Y."/>
            <person name="Kreiss A."/>
            <person name="Woods G.M."/>
            <person name="Jones M.E."/>
            <person name="Schuster S.C."/>
        </authorList>
    </citation>
    <scope>NUCLEOTIDE SEQUENCE [LARGE SCALE GENOMIC DNA]</scope>
</reference>
<dbReference type="Proteomes" id="UP000007648">
    <property type="component" value="Unassembled WGS sequence"/>
</dbReference>
<dbReference type="InterPro" id="IPR004853">
    <property type="entry name" value="Sugar_P_trans_dom"/>
</dbReference>
<keyword evidence="3 8" id="KW-1133">Transmembrane helix</keyword>
<feature type="domain" description="Sugar phosphate transporter" evidence="9">
    <location>
        <begin position="191"/>
        <end position="472"/>
    </location>
</feature>
<dbReference type="Pfam" id="PF03151">
    <property type="entry name" value="TPT"/>
    <property type="match status" value="1"/>
</dbReference>
<keyword evidence="2 8" id="KW-0812">Transmembrane</keyword>
<dbReference type="FunCoup" id="A0A7N4NH38">
    <property type="interactions" value="207"/>
</dbReference>
<feature type="transmembrane region" description="Helical" evidence="8">
    <location>
        <begin position="256"/>
        <end position="277"/>
    </location>
</feature>
<feature type="transmembrane region" description="Helical" evidence="8">
    <location>
        <begin position="456"/>
        <end position="472"/>
    </location>
</feature>
<feature type="transmembrane region" description="Helical" evidence="8">
    <location>
        <begin position="399"/>
        <end position="417"/>
    </location>
</feature>
<evidence type="ECO:0000256" key="2">
    <source>
        <dbReference type="ARBA" id="ARBA00022692"/>
    </source>
</evidence>
<proteinExistence type="inferred from homology"/>
<evidence type="ECO:0000256" key="7">
    <source>
        <dbReference type="SAM" id="MobiDB-lite"/>
    </source>
</evidence>
<feature type="transmembrane region" description="Helical" evidence="8">
    <location>
        <begin position="191"/>
        <end position="212"/>
    </location>
</feature>
<feature type="transmembrane region" description="Helical" evidence="8">
    <location>
        <begin position="218"/>
        <end position="240"/>
    </location>
</feature>
<dbReference type="GO" id="GO:0016020">
    <property type="term" value="C:membrane"/>
    <property type="evidence" value="ECO:0007669"/>
    <property type="project" value="UniProtKB-SubCell"/>
</dbReference>
<dbReference type="InterPro" id="IPR050186">
    <property type="entry name" value="TPT_transporter"/>
</dbReference>
<feature type="transmembrane region" description="Helical" evidence="8">
    <location>
        <begin position="429"/>
        <end position="450"/>
    </location>
</feature>
<comment type="similarity">
    <text evidence="6">Belongs to the TPT transporter family. SLC35E subfamily.</text>
</comment>
<dbReference type="GeneTree" id="ENSGT00730000111291"/>
<evidence type="ECO:0000256" key="6">
    <source>
        <dbReference type="ARBA" id="ARBA00093775"/>
    </source>
</evidence>
<dbReference type="Ensembl" id="ENSSHAT00000053189.1">
    <property type="protein sequence ID" value="ENSSHAP00000023202.1"/>
    <property type="gene ID" value="ENSSHAG00000027869.1"/>
</dbReference>
<reference evidence="10" key="3">
    <citation type="submission" date="2025-09" db="UniProtKB">
        <authorList>
            <consortium name="Ensembl"/>
        </authorList>
    </citation>
    <scope>IDENTIFICATION</scope>
</reference>
<evidence type="ECO:0000313" key="11">
    <source>
        <dbReference type="Proteomes" id="UP000007648"/>
    </source>
</evidence>
<feature type="transmembrane region" description="Helical" evidence="8">
    <location>
        <begin position="365"/>
        <end position="387"/>
    </location>
</feature>
<dbReference type="InParanoid" id="A0A7N4NH38"/>
<comment type="function">
    <text evidence="5">Putative transporter.</text>
</comment>
<gene>
    <name evidence="10" type="primary">SLC35E4</name>
</gene>
<evidence type="ECO:0000256" key="4">
    <source>
        <dbReference type="ARBA" id="ARBA00023136"/>
    </source>
</evidence>
<keyword evidence="11" id="KW-1185">Reference proteome</keyword>
<sequence>MGRTPRLLSLGGFHGNRAALANGGRPAEWGREGVWPGPRRRARVWSRPLRCAPVSGGGGGAGPARIGELRRRRRRRRQRSRSPGPGAAAAGASSAARGPAGPGRAAPPEAGTQRQPRPRLEILPPTGRARGPERVQRGWTAGPPGPRPPCASAPAMTSADGAPAAPPLLPWKPAPRARGQGQCPAGGRGRVLATVLVWLVAGTGMSSLNKWIFAVHGFRFPLLLSSLHMLTAALVGYPLAGRRARGPLPARARSRVLLLSLTFCATMACGNLGLTYVHLDVAQMVYTTTPLFTLALSKALLGKRHHPLQYAAMGPICLGAACSIMGEMHFHRAGCCFLFAATFLRGLKSVQQSVLLREERLDSVALLYLTSLPSFCLLLGAALVLELGGPGAGPAPTDHGLWLLLLLSCLLSVLYNLASFSLLALTSALTVHVLGNFHVVGNLALSWLLFGSRLSGLSYVGIALTLLGMFLYHNCHLVASWWALGWAGRPVGAP</sequence>
<feature type="compositionally biased region" description="Low complexity" evidence="7">
    <location>
        <begin position="152"/>
        <end position="161"/>
    </location>
</feature>
<dbReference type="AlphaFoldDB" id="A0A7N4NH38"/>
<comment type="subcellular location">
    <subcellularLocation>
        <location evidence="1">Membrane</location>
        <topology evidence="1">Multi-pass membrane protein</topology>
    </subcellularLocation>
</comment>
<protein>
    <recommendedName>
        <fullName evidence="9">Sugar phosphate transporter domain-containing protein</fullName>
    </recommendedName>
</protein>
<reference evidence="10" key="2">
    <citation type="submission" date="2025-08" db="UniProtKB">
        <authorList>
            <consortium name="Ensembl"/>
        </authorList>
    </citation>
    <scope>IDENTIFICATION</scope>
</reference>
<organism evidence="10 11">
    <name type="scientific">Sarcophilus harrisii</name>
    <name type="common">Tasmanian devil</name>
    <name type="synonym">Sarcophilus laniarius</name>
    <dbReference type="NCBI Taxonomy" id="9305"/>
    <lineage>
        <taxon>Eukaryota</taxon>
        <taxon>Metazoa</taxon>
        <taxon>Chordata</taxon>
        <taxon>Craniata</taxon>
        <taxon>Vertebrata</taxon>
        <taxon>Euteleostomi</taxon>
        <taxon>Mammalia</taxon>
        <taxon>Metatheria</taxon>
        <taxon>Dasyuromorphia</taxon>
        <taxon>Dasyuridae</taxon>
        <taxon>Sarcophilus</taxon>
    </lineage>
</organism>
<dbReference type="PANTHER" id="PTHR11132">
    <property type="entry name" value="SOLUTE CARRIER FAMILY 35"/>
    <property type="match status" value="1"/>
</dbReference>
<feature type="compositionally biased region" description="Low complexity" evidence="7">
    <location>
        <begin position="81"/>
        <end position="108"/>
    </location>
</feature>
<feature type="region of interest" description="Disordered" evidence="7">
    <location>
        <begin position="20"/>
        <end position="161"/>
    </location>
</feature>
<evidence type="ECO:0000259" key="9">
    <source>
        <dbReference type="Pfam" id="PF03151"/>
    </source>
</evidence>